<name>A0A418NWE6_9SPHN</name>
<dbReference type="InterPro" id="IPR011990">
    <property type="entry name" value="TPR-like_helical_dom_sf"/>
</dbReference>
<dbReference type="Gene3D" id="1.25.40.10">
    <property type="entry name" value="Tetratricopeptide repeat domain"/>
    <property type="match status" value="2"/>
</dbReference>
<keyword evidence="2" id="KW-0812">Transmembrane</keyword>
<protein>
    <recommendedName>
        <fullName evidence="5">Tetratricopeptide repeat protein</fullName>
    </recommendedName>
</protein>
<keyword evidence="2" id="KW-0472">Membrane</keyword>
<dbReference type="PROSITE" id="PS50005">
    <property type="entry name" value="TPR"/>
    <property type="match status" value="1"/>
</dbReference>
<dbReference type="InterPro" id="IPR019734">
    <property type="entry name" value="TPR_rpt"/>
</dbReference>
<accession>A0A418NWE6</accession>
<feature type="repeat" description="TPR" evidence="1">
    <location>
        <begin position="244"/>
        <end position="277"/>
    </location>
</feature>
<gene>
    <name evidence="3" type="ORF">D2V07_01145</name>
</gene>
<proteinExistence type="predicted"/>
<sequence>MPGGVVTREQSAADQKGNRRKRRMLRILALSSAAVLTVAGVEYMWGGGETATAATSLPPAGFGPGTFQEELAAADRQLSLARERVENAPNQWLPHDGLARASLARFKLTADPAELAGALESLQRSQALAPEGSGPLLSTAEIAMAGHDLETAERYLDALDGIAVAPTPTMRAEAAALRGDIAFYRGDMVAAEQDYARSEAIVPTSGTAIRRALLARSQGRFDDAIELVNEAARRDSLRTPRGMASYALQIGMIESARGNFEKAAERYAQADELFPGHWLTQLYIAEMQGVMGDFAPAIATQKRIGFSISEPQALDAAASLYLAQSEEAEALALTSRSAAIWRERAERMPLAYTAHTFENELAFGDPQRALTLALENLSHRPYGDAHILVAEALLATDRPGEARSHLLEAEAQGWRSAPLYARLSEAEALLGNEDAADEAAEKARDLNPRIFDPVMGRLWFGHG</sequence>
<evidence type="ECO:0000256" key="1">
    <source>
        <dbReference type="PROSITE-ProRule" id="PRU00339"/>
    </source>
</evidence>
<organism evidence="3 4">
    <name type="scientific">Aurantiacibacter zhengii</name>
    <dbReference type="NCBI Taxonomy" id="2307003"/>
    <lineage>
        <taxon>Bacteria</taxon>
        <taxon>Pseudomonadati</taxon>
        <taxon>Pseudomonadota</taxon>
        <taxon>Alphaproteobacteria</taxon>
        <taxon>Sphingomonadales</taxon>
        <taxon>Erythrobacteraceae</taxon>
        <taxon>Aurantiacibacter</taxon>
    </lineage>
</organism>
<comment type="caution">
    <text evidence="3">The sequence shown here is derived from an EMBL/GenBank/DDBJ whole genome shotgun (WGS) entry which is preliminary data.</text>
</comment>
<reference evidence="3 4" key="1">
    <citation type="submission" date="2018-08" db="EMBL/GenBank/DDBJ databases">
        <title>Erythrobacter zhengii sp.nov., a bacterium isolated from deep-sea sediment.</title>
        <authorList>
            <person name="Fang C."/>
            <person name="Wu Y.-H."/>
            <person name="Sun C."/>
            <person name="Wang H."/>
            <person name="Cheng H."/>
            <person name="Meng F.-X."/>
            <person name="Wang C.-S."/>
            <person name="Xu X.-W."/>
        </authorList>
    </citation>
    <scope>NUCLEOTIDE SEQUENCE [LARGE SCALE GENOMIC DNA]</scope>
    <source>
        <strain evidence="3 4">V18</strain>
    </source>
</reference>
<dbReference type="SUPFAM" id="SSF81901">
    <property type="entry name" value="HCP-like"/>
    <property type="match status" value="1"/>
</dbReference>
<keyword evidence="1" id="KW-0802">TPR repeat</keyword>
<evidence type="ECO:0000313" key="4">
    <source>
        <dbReference type="Proteomes" id="UP000286576"/>
    </source>
</evidence>
<feature type="transmembrane region" description="Helical" evidence="2">
    <location>
        <begin position="25"/>
        <end position="45"/>
    </location>
</feature>
<keyword evidence="4" id="KW-1185">Reference proteome</keyword>
<evidence type="ECO:0000256" key="2">
    <source>
        <dbReference type="SAM" id="Phobius"/>
    </source>
</evidence>
<keyword evidence="2" id="KW-1133">Transmembrane helix</keyword>
<dbReference type="Proteomes" id="UP000286576">
    <property type="component" value="Unassembled WGS sequence"/>
</dbReference>
<dbReference type="EMBL" id="QXFL01000001">
    <property type="protein sequence ID" value="RIV88913.1"/>
    <property type="molecule type" value="Genomic_DNA"/>
</dbReference>
<dbReference type="SMART" id="SM00028">
    <property type="entry name" value="TPR"/>
    <property type="match status" value="3"/>
</dbReference>
<dbReference type="AlphaFoldDB" id="A0A418NWE6"/>
<evidence type="ECO:0000313" key="3">
    <source>
        <dbReference type="EMBL" id="RIV88913.1"/>
    </source>
</evidence>
<evidence type="ECO:0008006" key="5">
    <source>
        <dbReference type="Google" id="ProtNLM"/>
    </source>
</evidence>